<name>A0A3N2D9N7_9MICO</name>
<gene>
    <name evidence="2" type="ORF">EDD28_1082</name>
</gene>
<sequence length="114" mass="11855">MTDQQRPAHHLPPADLLPWSDAVAELYRLPERFDETELGLVLDVARDVSKGVARPAAPVSTFLLGVAIGRGLADGSIDAEDRTSGLAHLARQVQAAALAVPLADAGPVAEEAGA</sequence>
<protein>
    <recommendedName>
        <fullName evidence="1">DUF6457 domain-containing protein</fullName>
    </recommendedName>
</protein>
<dbReference type="Proteomes" id="UP000275356">
    <property type="component" value="Unassembled WGS sequence"/>
</dbReference>
<comment type="caution">
    <text evidence="2">The sequence shown here is derived from an EMBL/GenBank/DDBJ whole genome shotgun (WGS) entry which is preliminary data.</text>
</comment>
<dbReference type="InterPro" id="IPR045598">
    <property type="entry name" value="DUF6457"/>
</dbReference>
<dbReference type="RefSeq" id="WP_123738668.1">
    <property type="nucleotide sequence ID" value="NZ_CALFQU010000049.1"/>
</dbReference>
<organism evidence="2 3">
    <name type="scientific">Salana multivorans</name>
    <dbReference type="NCBI Taxonomy" id="120377"/>
    <lineage>
        <taxon>Bacteria</taxon>
        <taxon>Bacillati</taxon>
        <taxon>Actinomycetota</taxon>
        <taxon>Actinomycetes</taxon>
        <taxon>Micrococcales</taxon>
        <taxon>Beutenbergiaceae</taxon>
        <taxon>Salana</taxon>
    </lineage>
</organism>
<accession>A0A3N2D9N7</accession>
<reference evidence="2 3" key="1">
    <citation type="submission" date="2018-11" db="EMBL/GenBank/DDBJ databases">
        <title>Sequencing the genomes of 1000 actinobacteria strains.</title>
        <authorList>
            <person name="Klenk H.-P."/>
        </authorList>
    </citation>
    <scope>NUCLEOTIDE SEQUENCE [LARGE SCALE GENOMIC DNA]</scope>
    <source>
        <strain evidence="2 3">DSM 13521</strain>
    </source>
</reference>
<evidence type="ECO:0000259" key="1">
    <source>
        <dbReference type="Pfam" id="PF20058"/>
    </source>
</evidence>
<dbReference type="Pfam" id="PF20058">
    <property type="entry name" value="DUF6457"/>
    <property type="match status" value="1"/>
</dbReference>
<evidence type="ECO:0000313" key="2">
    <source>
        <dbReference type="EMBL" id="ROR96497.1"/>
    </source>
</evidence>
<dbReference type="EMBL" id="RKHQ01000001">
    <property type="protein sequence ID" value="ROR96497.1"/>
    <property type="molecule type" value="Genomic_DNA"/>
</dbReference>
<evidence type="ECO:0000313" key="3">
    <source>
        <dbReference type="Proteomes" id="UP000275356"/>
    </source>
</evidence>
<keyword evidence="3" id="KW-1185">Reference proteome</keyword>
<dbReference type="OrthoDB" id="4735656at2"/>
<feature type="domain" description="DUF6457" evidence="1">
    <location>
        <begin position="13"/>
        <end position="96"/>
    </location>
</feature>
<proteinExistence type="predicted"/>
<dbReference type="AlphaFoldDB" id="A0A3N2D9N7"/>